<feature type="region of interest" description="Disordered" evidence="1">
    <location>
        <begin position="27"/>
        <end position="52"/>
    </location>
</feature>
<reference evidence="2" key="1">
    <citation type="submission" date="2020-12" db="EMBL/GenBank/DDBJ databases">
        <title>Antrihabitans popcorni sp. nov. and Antrihabitans auranticaus sp. nov., isolated from a larva cave.</title>
        <authorList>
            <person name="Lee S.D."/>
            <person name="Kim I.S."/>
        </authorList>
    </citation>
    <scope>NUCLEOTIDE SEQUENCE</scope>
    <source>
        <strain evidence="2">YC3-6</strain>
    </source>
</reference>
<comment type="caution">
    <text evidence="2">The sequence shown here is derived from an EMBL/GenBank/DDBJ whole genome shotgun (WGS) entry which is preliminary data.</text>
</comment>
<dbReference type="InterPro" id="IPR027417">
    <property type="entry name" value="P-loop_NTPase"/>
</dbReference>
<evidence type="ECO:0000313" key="2">
    <source>
        <dbReference type="EMBL" id="MBJ8339761.1"/>
    </source>
</evidence>
<organism evidence="2 3">
    <name type="scientific">Antrihabitans stalagmiti</name>
    <dbReference type="NCBI Taxonomy" id="2799499"/>
    <lineage>
        <taxon>Bacteria</taxon>
        <taxon>Bacillati</taxon>
        <taxon>Actinomycetota</taxon>
        <taxon>Actinomycetes</taxon>
        <taxon>Mycobacteriales</taxon>
        <taxon>Nocardiaceae</taxon>
        <taxon>Antrihabitans</taxon>
    </lineage>
</organism>
<keyword evidence="3" id="KW-1185">Reference proteome</keyword>
<dbReference type="AlphaFoldDB" id="A0A934NQU4"/>
<dbReference type="PANTHER" id="PTHR39206">
    <property type="entry name" value="SLL8004 PROTEIN"/>
    <property type="match status" value="1"/>
</dbReference>
<name>A0A934NQU4_9NOCA</name>
<evidence type="ECO:0000313" key="3">
    <source>
        <dbReference type="Proteomes" id="UP000655868"/>
    </source>
</evidence>
<dbReference type="SUPFAM" id="SSF52540">
    <property type="entry name" value="P-loop containing nucleoside triphosphate hydrolases"/>
    <property type="match status" value="1"/>
</dbReference>
<protein>
    <submittedName>
        <fullName evidence="2">Zeta toxin family protein</fullName>
    </submittedName>
</protein>
<dbReference type="PANTHER" id="PTHR39206:SF1">
    <property type="entry name" value="SLL8004 PROTEIN"/>
    <property type="match status" value="1"/>
</dbReference>
<dbReference type="Pfam" id="PF13671">
    <property type="entry name" value="AAA_33"/>
    <property type="match status" value="1"/>
</dbReference>
<sequence length="237" mass="26825">MDRTNRCPPRRAEPRRRVLQRWTLVRRTRRRRQRRPPSPCRRVGQGLSPDPVLHTIAGPNGAGKTTFYNRVLGPATRLPFINADVIAAQRWPEHAAEHSYDAARIAAEERAQQIADRRSFVAETVFSHESKLELLRDANAAGFHVSVHIVLIPEQLAVARVVDRVANGGHFVPEDKIRERFGRLWGLLAIAIAMVDQAYVYDNTTAANPFRLVASFADGRPTHMPVWPKWTPAELRG</sequence>
<dbReference type="Proteomes" id="UP000655868">
    <property type="component" value="Unassembled WGS sequence"/>
</dbReference>
<proteinExistence type="predicted"/>
<accession>A0A934NQU4</accession>
<evidence type="ECO:0000256" key="1">
    <source>
        <dbReference type="SAM" id="MobiDB-lite"/>
    </source>
</evidence>
<dbReference type="Gene3D" id="3.40.50.300">
    <property type="entry name" value="P-loop containing nucleotide triphosphate hydrolases"/>
    <property type="match status" value="1"/>
</dbReference>
<dbReference type="EMBL" id="JAEMNV010000003">
    <property type="protein sequence ID" value="MBJ8339761.1"/>
    <property type="molecule type" value="Genomic_DNA"/>
</dbReference>
<gene>
    <name evidence="2" type="ORF">JGU71_12775</name>
</gene>